<organism evidence="2 3">
    <name type="scientific">Mongoliitalea lutea</name>
    <dbReference type="NCBI Taxonomy" id="849756"/>
    <lineage>
        <taxon>Bacteria</taxon>
        <taxon>Pseudomonadati</taxon>
        <taxon>Bacteroidota</taxon>
        <taxon>Cytophagia</taxon>
        <taxon>Cytophagales</taxon>
        <taxon>Cyclobacteriaceae</taxon>
        <taxon>Mongoliitalea</taxon>
    </lineage>
</organism>
<dbReference type="EMBL" id="BMYF01000001">
    <property type="protein sequence ID" value="GHB24340.1"/>
    <property type="molecule type" value="Genomic_DNA"/>
</dbReference>
<keyword evidence="3" id="KW-1185">Reference proteome</keyword>
<evidence type="ECO:0000256" key="1">
    <source>
        <dbReference type="SAM" id="Phobius"/>
    </source>
</evidence>
<accession>A0A8J3CV62</accession>
<evidence type="ECO:0000313" key="3">
    <source>
        <dbReference type="Proteomes" id="UP000642809"/>
    </source>
</evidence>
<keyword evidence="1" id="KW-1133">Transmembrane helix</keyword>
<dbReference type="Proteomes" id="UP000642809">
    <property type="component" value="Unassembled WGS sequence"/>
</dbReference>
<reference evidence="2" key="1">
    <citation type="journal article" date="2014" name="Int. J. Syst. Evol. Microbiol.">
        <title>Complete genome sequence of Corynebacterium casei LMG S-19264T (=DSM 44701T), isolated from a smear-ripened cheese.</title>
        <authorList>
            <consortium name="US DOE Joint Genome Institute (JGI-PGF)"/>
            <person name="Walter F."/>
            <person name="Albersmeier A."/>
            <person name="Kalinowski J."/>
            <person name="Ruckert C."/>
        </authorList>
    </citation>
    <scope>NUCLEOTIDE SEQUENCE</scope>
    <source>
        <strain evidence="2">KCTC 23224</strain>
    </source>
</reference>
<comment type="caution">
    <text evidence="2">The sequence shown here is derived from an EMBL/GenBank/DDBJ whole genome shotgun (WGS) entry which is preliminary data.</text>
</comment>
<gene>
    <name evidence="2" type="ORF">GCM10008106_01340</name>
</gene>
<feature type="transmembrane region" description="Helical" evidence="1">
    <location>
        <begin position="65"/>
        <end position="88"/>
    </location>
</feature>
<evidence type="ECO:0000313" key="2">
    <source>
        <dbReference type="EMBL" id="GHB24340.1"/>
    </source>
</evidence>
<sequence>MESDKLQELWNQQGGKMPSFTPQDILQKAKKQRKGQYISITVLVLTVLVLSVYTWLYAFNQWNSFNLGLLLMISSLVVRVIIELLSIYRKESRLVSMDHKSYHAYLKKYYGIRRIVNYLVTPVCVITYIIGYTLLLPYFKEYFSQGFYTYIQVSGAVSIGGIIILILYSIVKEERLLKQLQSK</sequence>
<reference evidence="2" key="2">
    <citation type="submission" date="2020-09" db="EMBL/GenBank/DDBJ databases">
        <authorList>
            <person name="Sun Q."/>
            <person name="Kim S."/>
        </authorList>
    </citation>
    <scope>NUCLEOTIDE SEQUENCE</scope>
    <source>
        <strain evidence="2">KCTC 23224</strain>
    </source>
</reference>
<feature type="transmembrane region" description="Helical" evidence="1">
    <location>
        <begin position="147"/>
        <end position="171"/>
    </location>
</feature>
<proteinExistence type="predicted"/>
<dbReference type="RefSeq" id="WP_189578400.1">
    <property type="nucleotide sequence ID" value="NZ_BMYF01000001.1"/>
</dbReference>
<dbReference type="AlphaFoldDB" id="A0A8J3CV62"/>
<keyword evidence="1" id="KW-0472">Membrane</keyword>
<keyword evidence="1" id="KW-0812">Transmembrane</keyword>
<protein>
    <submittedName>
        <fullName evidence="2">Uncharacterized protein</fullName>
    </submittedName>
</protein>
<feature type="transmembrane region" description="Helical" evidence="1">
    <location>
        <begin position="115"/>
        <end position="135"/>
    </location>
</feature>
<feature type="transmembrane region" description="Helical" evidence="1">
    <location>
        <begin position="37"/>
        <end position="59"/>
    </location>
</feature>
<name>A0A8J3CV62_9BACT</name>